<protein>
    <recommendedName>
        <fullName evidence="1">N-acetyltransferase domain-containing protein</fullName>
    </recommendedName>
</protein>
<dbReference type="GO" id="GO:0016747">
    <property type="term" value="F:acyltransferase activity, transferring groups other than amino-acyl groups"/>
    <property type="evidence" value="ECO:0007669"/>
    <property type="project" value="InterPro"/>
</dbReference>
<dbReference type="EMBL" id="ADLS01000033">
    <property type="protein sequence ID" value="EGX68428.1"/>
    <property type="molecule type" value="Genomic_DNA"/>
</dbReference>
<dbReference type="PATRIC" id="fig|742742.3.peg.2095"/>
<feature type="domain" description="N-acetyltransferase" evidence="1">
    <location>
        <begin position="1"/>
        <end position="149"/>
    </location>
</feature>
<dbReference type="STRING" id="742742.HMPREF9452_02118"/>
<dbReference type="InterPro" id="IPR041698">
    <property type="entry name" value="Methyltransf_25"/>
</dbReference>
<name>G1WLA5_9ACTN</name>
<sequence length="366" mass="41377">MKITRITSNKKRYLDLLLLADEQEDMIDRYLERGDMYLLACDGRPAAQCVVTDEGEGLLELKSLSVDPRFQGRGFGKALISFIERNYRSSHNALQVGTGDVPSTVGFYKHCGFALSHRVANFFIDNYDHVIIEDGRQLIDMVYLQKPLVATTKEELLRQDESRDLLVCGRPLSARADDGCWDDSIRADYCAHEPTPTPYFILEDLFSRIHLDEDSHLLDVGCGAGRVLAYAVEAGLLGHFTGVELDPALAARAQSWAGPFDQVDVVCGSALDMPLESFTHFYLFNPFDNNVLLAFLDKLEAQARRRVVLVHMSDNGENYSYMGRPGWTLQEQGEFWRYPHGDKRGFTMFGCPQHYSIWGLDPARTE</sequence>
<dbReference type="GeneID" id="62760029"/>
<dbReference type="InterPro" id="IPR029063">
    <property type="entry name" value="SAM-dependent_MTases_sf"/>
</dbReference>
<dbReference type="PROSITE" id="PS51186">
    <property type="entry name" value="GNAT"/>
    <property type="match status" value="1"/>
</dbReference>
<dbReference type="InterPro" id="IPR016181">
    <property type="entry name" value="Acyl_CoA_acyltransferase"/>
</dbReference>
<dbReference type="Pfam" id="PF13508">
    <property type="entry name" value="Acetyltransf_7"/>
    <property type="match status" value="1"/>
</dbReference>
<dbReference type="Gene3D" id="3.40.50.150">
    <property type="entry name" value="Vaccinia Virus protein VP39"/>
    <property type="match status" value="1"/>
</dbReference>
<dbReference type="Proteomes" id="UP000004830">
    <property type="component" value="Unassembled WGS sequence"/>
</dbReference>
<dbReference type="SUPFAM" id="SSF53335">
    <property type="entry name" value="S-adenosyl-L-methionine-dependent methyltransferases"/>
    <property type="match status" value="1"/>
</dbReference>
<reference evidence="2 3" key="1">
    <citation type="submission" date="2011-06" db="EMBL/GenBank/DDBJ databases">
        <title>The Genome Sequence of Collinsella tanakaei YIT 12063.</title>
        <authorList>
            <consortium name="The Broad Institute Genome Sequencing Platform"/>
            <person name="Earl A."/>
            <person name="Ward D."/>
            <person name="Feldgarden M."/>
            <person name="Gevers D."/>
            <person name="Morotomi M."/>
            <person name="Young S.K."/>
            <person name="Zeng Q."/>
            <person name="Gargeya S."/>
            <person name="Fitzgerald M."/>
            <person name="Haas B."/>
            <person name="Abouelleil A."/>
            <person name="Alvarado L."/>
            <person name="Arachchi H.M."/>
            <person name="Berlin A."/>
            <person name="Brown A."/>
            <person name="Chapman S.B."/>
            <person name="Chen Z."/>
            <person name="Dunbar C."/>
            <person name="Freedman E."/>
            <person name="Gearin G."/>
            <person name="Gellesch M."/>
            <person name="Goldberg J."/>
            <person name="Griggs A."/>
            <person name="Gujja S."/>
            <person name="Heiman D."/>
            <person name="Howarth C."/>
            <person name="Larson L."/>
            <person name="Lui A."/>
            <person name="MacDonald P.J.P."/>
            <person name="Mehta T."/>
            <person name="Montmayeur A."/>
            <person name="Murphy C."/>
            <person name="Neiman D."/>
            <person name="Pearson M."/>
            <person name="Priest M."/>
            <person name="Roberts A."/>
            <person name="Saif S."/>
            <person name="Shea T."/>
            <person name="Shenoy N."/>
            <person name="Sisk P."/>
            <person name="Stolte C."/>
            <person name="Sykes S."/>
            <person name="Wortman J."/>
            <person name="Nusbaum C."/>
            <person name="Birren B."/>
        </authorList>
    </citation>
    <scope>NUCLEOTIDE SEQUENCE [LARGE SCALE GENOMIC DNA]</scope>
    <source>
        <strain evidence="2 3">YIT 12063</strain>
    </source>
</reference>
<dbReference type="Pfam" id="PF13649">
    <property type="entry name" value="Methyltransf_25"/>
    <property type="match status" value="1"/>
</dbReference>
<keyword evidence="3" id="KW-1185">Reference proteome</keyword>
<dbReference type="AlphaFoldDB" id="G1WLA5"/>
<accession>G1WLA5</accession>
<gene>
    <name evidence="2" type="ORF">HMPREF9452_02118</name>
</gene>
<dbReference type="CDD" id="cd02440">
    <property type="entry name" value="AdoMet_MTases"/>
    <property type="match status" value="1"/>
</dbReference>
<dbReference type="Gene3D" id="3.40.630.30">
    <property type="match status" value="1"/>
</dbReference>
<dbReference type="RefSeq" id="WP_009142141.1">
    <property type="nucleotide sequence ID" value="NZ_JH126475.1"/>
</dbReference>
<dbReference type="CDD" id="cd04301">
    <property type="entry name" value="NAT_SF"/>
    <property type="match status" value="1"/>
</dbReference>
<dbReference type="SUPFAM" id="SSF55729">
    <property type="entry name" value="Acyl-CoA N-acyltransferases (Nat)"/>
    <property type="match status" value="1"/>
</dbReference>
<dbReference type="InterPro" id="IPR000182">
    <property type="entry name" value="GNAT_dom"/>
</dbReference>
<evidence type="ECO:0000313" key="2">
    <source>
        <dbReference type="EMBL" id="EGX68428.1"/>
    </source>
</evidence>
<comment type="caution">
    <text evidence="2">The sequence shown here is derived from an EMBL/GenBank/DDBJ whole genome shotgun (WGS) entry which is preliminary data.</text>
</comment>
<dbReference type="HOGENOM" id="CLU_755882_0_0_11"/>
<dbReference type="eggNOG" id="COG0456">
    <property type="taxonomic scope" value="Bacteria"/>
</dbReference>
<dbReference type="eggNOG" id="COG2890">
    <property type="taxonomic scope" value="Bacteria"/>
</dbReference>
<evidence type="ECO:0000259" key="1">
    <source>
        <dbReference type="PROSITE" id="PS51186"/>
    </source>
</evidence>
<proteinExistence type="predicted"/>
<organism evidence="2 3">
    <name type="scientific">Collinsella tanakaei YIT 12063</name>
    <dbReference type="NCBI Taxonomy" id="742742"/>
    <lineage>
        <taxon>Bacteria</taxon>
        <taxon>Bacillati</taxon>
        <taxon>Actinomycetota</taxon>
        <taxon>Coriobacteriia</taxon>
        <taxon>Coriobacteriales</taxon>
        <taxon>Coriobacteriaceae</taxon>
        <taxon>Collinsella</taxon>
    </lineage>
</organism>
<evidence type="ECO:0000313" key="3">
    <source>
        <dbReference type="Proteomes" id="UP000004830"/>
    </source>
</evidence>